<dbReference type="eggNOG" id="COG1108">
    <property type="taxonomic scope" value="Bacteria"/>
</dbReference>
<name>D6TXW0_KTERA</name>
<evidence type="ECO:0000256" key="3">
    <source>
        <dbReference type="ARBA" id="ARBA00022692"/>
    </source>
</evidence>
<feature type="transmembrane region" description="Helical" evidence="7">
    <location>
        <begin position="281"/>
        <end position="301"/>
    </location>
</feature>
<feature type="transmembrane region" description="Helical" evidence="7">
    <location>
        <begin position="48"/>
        <end position="69"/>
    </location>
</feature>
<feature type="transmembrane region" description="Helical" evidence="7">
    <location>
        <begin position="207"/>
        <end position="240"/>
    </location>
</feature>
<dbReference type="PANTHER" id="PTHR30477">
    <property type="entry name" value="ABC-TRANSPORTER METAL-BINDING PROTEIN"/>
    <property type="match status" value="1"/>
</dbReference>
<dbReference type="CDD" id="cd06550">
    <property type="entry name" value="TM_ABC_iron-siderophores_like"/>
    <property type="match status" value="1"/>
</dbReference>
<evidence type="ECO:0000256" key="4">
    <source>
        <dbReference type="ARBA" id="ARBA00022989"/>
    </source>
</evidence>
<dbReference type="EMBL" id="ADVG01000003">
    <property type="protein sequence ID" value="EFH83157.1"/>
    <property type="molecule type" value="Genomic_DNA"/>
</dbReference>
<dbReference type="FunCoup" id="D6TXW0">
    <property type="interactions" value="212"/>
</dbReference>
<dbReference type="Pfam" id="PF00950">
    <property type="entry name" value="ABC-3"/>
    <property type="match status" value="1"/>
</dbReference>
<comment type="similarity">
    <text evidence="2 6">Belongs to the ABC-3 integral membrane protein family.</text>
</comment>
<keyword evidence="4 7" id="KW-1133">Transmembrane helix</keyword>
<evidence type="ECO:0000256" key="6">
    <source>
        <dbReference type="RuleBase" id="RU003943"/>
    </source>
</evidence>
<dbReference type="InterPro" id="IPR037294">
    <property type="entry name" value="ABC_BtuC-like"/>
</dbReference>
<feature type="transmembrane region" description="Helical" evidence="7">
    <location>
        <begin position="81"/>
        <end position="104"/>
    </location>
</feature>
<dbReference type="InParanoid" id="D6TXW0"/>
<evidence type="ECO:0000256" key="2">
    <source>
        <dbReference type="ARBA" id="ARBA00008034"/>
    </source>
</evidence>
<evidence type="ECO:0000313" key="8">
    <source>
        <dbReference type="EMBL" id="EFH83157.1"/>
    </source>
</evidence>
<organism evidence="8 9">
    <name type="scientific">Ktedonobacter racemifer DSM 44963</name>
    <dbReference type="NCBI Taxonomy" id="485913"/>
    <lineage>
        <taxon>Bacteria</taxon>
        <taxon>Bacillati</taxon>
        <taxon>Chloroflexota</taxon>
        <taxon>Ktedonobacteria</taxon>
        <taxon>Ktedonobacterales</taxon>
        <taxon>Ktedonobacteraceae</taxon>
        <taxon>Ktedonobacter</taxon>
    </lineage>
</organism>
<gene>
    <name evidence="8" type="ORF">Krac_4093</name>
</gene>
<evidence type="ECO:0000256" key="1">
    <source>
        <dbReference type="ARBA" id="ARBA00004141"/>
    </source>
</evidence>
<dbReference type="Gene3D" id="1.10.3470.10">
    <property type="entry name" value="ABC transporter involved in vitamin B12 uptake, BtuC"/>
    <property type="match status" value="1"/>
</dbReference>
<dbReference type="SUPFAM" id="SSF81345">
    <property type="entry name" value="ABC transporter involved in vitamin B12 uptake, BtuC"/>
    <property type="match status" value="1"/>
</dbReference>
<protein>
    <submittedName>
        <fullName evidence="8">ABC-3 protein</fullName>
    </submittedName>
</protein>
<keyword evidence="6" id="KW-0813">Transport</keyword>
<dbReference type="GO" id="GO:0055085">
    <property type="term" value="P:transmembrane transport"/>
    <property type="evidence" value="ECO:0007669"/>
    <property type="project" value="InterPro"/>
</dbReference>
<dbReference type="GO" id="GO:0010043">
    <property type="term" value="P:response to zinc ion"/>
    <property type="evidence" value="ECO:0007669"/>
    <property type="project" value="TreeGrafter"/>
</dbReference>
<accession>D6TXW0</accession>
<evidence type="ECO:0000313" key="9">
    <source>
        <dbReference type="Proteomes" id="UP000004508"/>
    </source>
</evidence>
<keyword evidence="5 7" id="KW-0472">Membrane</keyword>
<reference evidence="8 9" key="1">
    <citation type="journal article" date="2011" name="Stand. Genomic Sci.">
        <title>Non-contiguous finished genome sequence and contextual data of the filamentous soil bacterium Ktedonobacter racemifer type strain (SOSP1-21).</title>
        <authorList>
            <person name="Chang Y.J."/>
            <person name="Land M."/>
            <person name="Hauser L."/>
            <person name="Chertkov O."/>
            <person name="Del Rio T.G."/>
            <person name="Nolan M."/>
            <person name="Copeland A."/>
            <person name="Tice H."/>
            <person name="Cheng J.F."/>
            <person name="Lucas S."/>
            <person name="Han C."/>
            <person name="Goodwin L."/>
            <person name="Pitluck S."/>
            <person name="Ivanova N."/>
            <person name="Ovchinikova G."/>
            <person name="Pati A."/>
            <person name="Chen A."/>
            <person name="Palaniappan K."/>
            <person name="Mavromatis K."/>
            <person name="Liolios K."/>
            <person name="Brettin T."/>
            <person name="Fiebig A."/>
            <person name="Rohde M."/>
            <person name="Abt B."/>
            <person name="Goker M."/>
            <person name="Detter J.C."/>
            <person name="Woyke T."/>
            <person name="Bristow J."/>
            <person name="Eisen J.A."/>
            <person name="Markowitz V."/>
            <person name="Hugenholtz P."/>
            <person name="Kyrpides N.C."/>
            <person name="Klenk H.P."/>
            <person name="Lapidus A."/>
        </authorList>
    </citation>
    <scope>NUCLEOTIDE SEQUENCE [LARGE SCALE GENOMIC DNA]</scope>
    <source>
        <strain evidence="9">DSM 44963</strain>
    </source>
</reference>
<evidence type="ECO:0000256" key="7">
    <source>
        <dbReference type="SAM" id="Phobius"/>
    </source>
</evidence>
<sequence length="344" mass="37238">MLHTINLLLPFLSQAQMGHGLVVASSPTLSWNLVADFGEIFRYAFMRNAFLAGTLVAIVAGIVGYFVVLRGLSFAGHSLSHVGFAGATAAILVGLSSLYGLLAFTIGSGMIMGWLGKRLQGRDVVTGIVLSWMLGLGVLFLSLYKGYATQAYAVLFGQVLGISQRDVIVTLITTIVTLVVLLAIYRPLLFASLDEEIAEARGVPTQLLSLLFMIVLALAVTAATQVVGVLMIFALLVTPAAIAERLTTRPPLTILCSIILSLLFTWLGLFVSYYLPYPVSFFITTFAFTTYLLVRICPAFLRKQSKEYEGEGEQEDEAVFGACTISASPSFSRPLTNPKETLYH</sequence>
<dbReference type="GO" id="GO:0043190">
    <property type="term" value="C:ATP-binding cassette (ABC) transporter complex"/>
    <property type="evidence" value="ECO:0007669"/>
    <property type="project" value="InterPro"/>
</dbReference>
<keyword evidence="9" id="KW-1185">Reference proteome</keyword>
<comment type="subcellular location">
    <subcellularLocation>
        <location evidence="6">Cell membrane</location>
        <topology evidence="6">Multi-pass membrane protein</topology>
    </subcellularLocation>
    <subcellularLocation>
        <location evidence="1">Membrane</location>
        <topology evidence="1">Multi-pass membrane protein</topology>
    </subcellularLocation>
</comment>
<dbReference type="Proteomes" id="UP000004508">
    <property type="component" value="Unassembled WGS sequence"/>
</dbReference>
<feature type="transmembrane region" description="Helical" evidence="7">
    <location>
        <begin position="252"/>
        <end position="275"/>
    </location>
</feature>
<feature type="transmembrane region" description="Helical" evidence="7">
    <location>
        <begin position="124"/>
        <end position="147"/>
    </location>
</feature>
<dbReference type="STRING" id="485913.Krac_4093"/>
<keyword evidence="3 6" id="KW-0812">Transmembrane</keyword>
<dbReference type="AlphaFoldDB" id="D6TXW0"/>
<dbReference type="PANTHER" id="PTHR30477:SF13">
    <property type="entry name" value="IRON TRANSPORT SYSTEM MEMBRANE PROTEIN HI_0360-RELATED"/>
    <property type="match status" value="1"/>
</dbReference>
<evidence type="ECO:0000256" key="5">
    <source>
        <dbReference type="ARBA" id="ARBA00023136"/>
    </source>
</evidence>
<comment type="caution">
    <text evidence="8">The sequence shown here is derived from an EMBL/GenBank/DDBJ whole genome shotgun (WGS) entry which is preliminary data.</text>
</comment>
<feature type="transmembrane region" description="Helical" evidence="7">
    <location>
        <begin position="167"/>
        <end position="187"/>
    </location>
</feature>
<proteinExistence type="inferred from homology"/>
<dbReference type="RefSeq" id="WP_007913655.1">
    <property type="nucleotide sequence ID" value="NZ_ADVG01000003.1"/>
</dbReference>
<dbReference type="InterPro" id="IPR001626">
    <property type="entry name" value="ABC_TroCD"/>
</dbReference>